<evidence type="ECO:0000256" key="10">
    <source>
        <dbReference type="ARBA" id="ARBA00022918"/>
    </source>
</evidence>
<dbReference type="GO" id="GO:0003723">
    <property type="term" value="F:RNA binding"/>
    <property type="evidence" value="ECO:0007669"/>
    <property type="project" value="UniProtKB-KW"/>
</dbReference>
<protein>
    <recommendedName>
        <fullName evidence="16">Integrase catalytic domain-containing protein</fullName>
    </recommendedName>
</protein>
<dbReference type="GO" id="GO:0006310">
    <property type="term" value="P:DNA recombination"/>
    <property type="evidence" value="ECO:0007669"/>
    <property type="project" value="UniProtKB-KW"/>
</dbReference>
<dbReference type="GO" id="GO:0046872">
    <property type="term" value="F:metal ion binding"/>
    <property type="evidence" value="ECO:0007669"/>
    <property type="project" value="UniProtKB-KW"/>
</dbReference>
<keyword evidence="4" id="KW-0479">Metal-binding</keyword>
<dbReference type="GO" id="GO:0003964">
    <property type="term" value="F:RNA-directed DNA polymerase activity"/>
    <property type="evidence" value="ECO:0007669"/>
    <property type="project" value="UniProtKB-KW"/>
</dbReference>
<reference evidence="17" key="1">
    <citation type="journal article" date="2020" name="Stud. Mycol.">
        <title>101 Dothideomycetes genomes: a test case for predicting lifestyles and emergence of pathogens.</title>
        <authorList>
            <person name="Haridas S."/>
            <person name="Albert R."/>
            <person name="Binder M."/>
            <person name="Bloem J."/>
            <person name="Labutti K."/>
            <person name="Salamov A."/>
            <person name="Andreopoulos B."/>
            <person name="Baker S."/>
            <person name="Barry K."/>
            <person name="Bills G."/>
            <person name="Bluhm B."/>
            <person name="Cannon C."/>
            <person name="Castanera R."/>
            <person name="Culley D."/>
            <person name="Daum C."/>
            <person name="Ezra D."/>
            <person name="Gonzalez J."/>
            <person name="Henrissat B."/>
            <person name="Kuo A."/>
            <person name="Liang C."/>
            <person name="Lipzen A."/>
            <person name="Lutzoni F."/>
            <person name="Magnuson J."/>
            <person name="Mondo S."/>
            <person name="Nolan M."/>
            <person name="Ohm R."/>
            <person name="Pangilinan J."/>
            <person name="Park H.-J."/>
            <person name="Ramirez L."/>
            <person name="Alfaro M."/>
            <person name="Sun H."/>
            <person name="Tritt A."/>
            <person name="Yoshinaga Y."/>
            <person name="Zwiers L.-H."/>
            <person name="Turgeon B."/>
            <person name="Goodwin S."/>
            <person name="Spatafora J."/>
            <person name="Crous P."/>
            <person name="Grigoriev I."/>
        </authorList>
    </citation>
    <scope>NUCLEOTIDE SEQUENCE</scope>
    <source>
        <strain evidence="17">CBS 113979</strain>
    </source>
</reference>
<gene>
    <name evidence="17" type="ORF">K402DRAFT_310467</name>
</gene>
<evidence type="ECO:0000256" key="4">
    <source>
        <dbReference type="ARBA" id="ARBA00022723"/>
    </source>
</evidence>
<evidence type="ECO:0000256" key="2">
    <source>
        <dbReference type="ARBA" id="ARBA00022695"/>
    </source>
</evidence>
<keyword evidence="1" id="KW-0815">Transposition</keyword>
<feature type="domain" description="Integrase catalytic" evidence="16">
    <location>
        <begin position="79"/>
        <end position="207"/>
    </location>
</feature>
<evidence type="ECO:0000256" key="13">
    <source>
        <dbReference type="ARBA" id="ARBA00023172"/>
    </source>
</evidence>
<evidence type="ECO:0000256" key="5">
    <source>
        <dbReference type="ARBA" id="ARBA00022759"/>
    </source>
</evidence>
<evidence type="ECO:0000256" key="3">
    <source>
        <dbReference type="ARBA" id="ARBA00022722"/>
    </source>
</evidence>
<dbReference type="Gene3D" id="3.30.420.10">
    <property type="entry name" value="Ribonuclease H-like superfamily/Ribonuclease H"/>
    <property type="match status" value="1"/>
</dbReference>
<sequence length="207" mass="23360">AASTAPPASSRIQRQSKASLDIWHDRLGHARREALLHLPQSSIGVAPFPSSNFERETDLCRTCALANNKQQISRVPPSRGSYPFEKSHFDLIYLETAFNADKYILHFYCAFSGYHLTYTLTNKGEVEFARSTQHFLALTERWGYKVRILQTDGEKALGHQWNSIIYQHGITVQPSPTDTQSQNGYAERSGGVIIDMARRIHIASQLP</sequence>
<dbReference type="GO" id="GO:0003677">
    <property type="term" value="F:DNA binding"/>
    <property type="evidence" value="ECO:0007669"/>
    <property type="project" value="UniProtKB-KW"/>
</dbReference>
<keyword evidence="12" id="KW-0238">DNA-binding</keyword>
<evidence type="ECO:0000256" key="15">
    <source>
        <dbReference type="ARBA" id="ARBA00049244"/>
    </source>
</evidence>
<keyword evidence="11" id="KW-0808">Transferase</keyword>
<keyword evidence="6" id="KW-0378">Hydrolase</keyword>
<dbReference type="GO" id="GO:0032196">
    <property type="term" value="P:transposition"/>
    <property type="evidence" value="ECO:0007669"/>
    <property type="project" value="UniProtKB-KW"/>
</dbReference>
<evidence type="ECO:0000256" key="14">
    <source>
        <dbReference type="ARBA" id="ARBA00048173"/>
    </source>
</evidence>
<keyword evidence="9" id="KW-0229">DNA integration</keyword>
<keyword evidence="13" id="KW-0233">DNA recombination</keyword>
<dbReference type="InterPro" id="IPR012337">
    <property type="entry name" value="RNaseH-like_sf"/>
</dbReference>
<dbReference type="InterPro" id="IPR001584">
    <property type="entry name" value="Integrase_cat-core"/>
</dbReference>
<dbReference type="InterPro" id="IPR039537">
    <property type="entry name" value="Retrotran_Ty1/copia-like"/>
</dbReference>
<feature type="non-terminal residue" evidence="17">
    <location>
        <position position="1"/>
    </location>
</feature>
<dbReference type="PANTHER" id="PTHR42648:SF11">
    <property type="entry name" value="TRANSPOSON TY4-P GAG-POL POLYPROTEIN"/>
    <property type="match status" value="1"/>
</dbReference>
<keyword evidence="3" id="KW-0540">Nuclease</keyword>
<comment type="catalytic activity">
    <reaction evidence="14">
        <text>DNA(n) + a 2'-deoxyribonucleoside 5'-triphosphate = DNA(n+1) + diphosphate</text>
        <dbReference type="Rhea" id="RHEA:22508"/>
        <dbReference type="Rhea" id="RHEA-COMP:17339"/>
        <dbReference type="Rhea" id="RHEA-COMP:17340"/>
        <dbReference type="ChEBI" id="CHEBI:33019"/>
        <dbReference type="ChEBI" id="CHEBI:61560"/>
        <dbReference type="ChEBI" id="CHEBI:173112"/>
        <dbReference type="EC" id="2.7.7.49"/>
    </reaction>
</comment>
<dbReference type="Proteomes" id="UP000800041">
    <property type="component" value="Unassembled WGS sequence"/>
</dbReference>
<dbReference type="SUPFAM" id="SSF53098">
    <property type="entry name" value="Ribonuclease H-like"/>
    <property type="match status" value="1"/>
</dbReference>
<keyword evidence="10" id="KW-0695">RNA-directed DNA polymerase</keyword>
<dbReference type="EMBL" id="ML977154">
    <property type="protein sequence ID" value="KAF1987144.1"/>
    <property type="molecule type" value="Genomic_DNA"/>
</dbReference>
<dbReference type="GO" id="GO:0015074">
    <property type="term" value="P:DNA integration"/>
    <property type="evidence" value="ECO:0007669"/>
    <property type="project" value="UniProtKB-KW"/>
</dbReference>
<dbReference type="GO" id="GO:0003887">
    <property type="term" value="F:DNA-directed DNA polymerase activity"/>
    <property type="evidence" value="ECO:0007669"/>
    <property type="project" value="UniProtKB-KW"/>
</dbReference>
<dbReference type="InterPro" id="IPR036397">
    <property type="entry name" value="RNaseH_sf"/>
</dbReference>
<dbReference type="PROSITE" id="PS50994">
    <property type="entry name" value="INTEGRASE"/>
    <property type="match status" value="1"/>
</dbReference>
<dbReference type="PANTHER" id="PTHR42648">
    <property type="entry name" value="TRANSPOSASE, PUTATIVE-RELATED"/>
    <property type="match status" value="1"/>
</dbReference>
<evidence type="ECO:0000313" key="18">
    <source>
        <dbReference type="Proteomes" id="UP000800041"/>
    </source>
</evidence>
<name>A0A6G1H251_9PEZI</name>
<organism evidence="17 18">
    <name type="scientific">Aulographum hederae CBS 113979</name>
    <dbReference type="NCBI Taxonomy" id="1176131"/>
    <lineage>
        <taxon>Eukaryota</taxon>
        <taxon>Fungi</taxon>
        <taxon>Dikarya</taxon>
        <taxon>Ascomycota</taxon>
        <taxon>Pezizomycotina</taxon>
        <taxon>Dothideomycetes</taxon>
        <taxon>Pleosporomycetidae</taxon>
        <taxon>Aulographales</taxon>
        <taxon>Aulographaceae</taxon>
    </lineage>
</organism>
<keyword evidence="5" id="KW-0255">Endonuclease</keyword>
<keyword evidence="7" id="KW-0460">Magnesium</keyword>
<evidence type="ECO:0000256" key="1">
    <source>
        <dbReference type="ARBA" id="ARBA00022578"/>
    </source>
</evidence>
<evidence type="ECO:0000256" key="9">
    <source>
        <dbReference type="ARBA" id="ARBA00022908"/>
    </source>
</evidence>
<keyword evidence="11" id="KW-0239">DNA-directed DNA polymerase</keyword>
<proteinExistence type="predicted"/>
<dbReference type="GO" id="GO:0004519">
    <property type="term" value="F:endonuclease activity"/>
    <property type="evidence" value="ECO:0007669"/>
    <property type="project" value="UniProtKB-KW"/>
</dbReference>
<evidence type="ECO:0000256" key="7">
    <source>
        <dbReference type="ARBA" id="ARBA00022842"/>
    </source>
</evidence>
<evidence type="ECO:0000256" key="11">
    <source>
        <dbReference type="ARBA" id="ARBA00022932"/>
    </source>
</evidence>
<evidence type="ECO:0000259" key="16">
    <source>
        <dbReference type="PROSITE" id="PS50994"/>
    </source>
</evidence>
<feature type="non-terminal residue" evidence="17">
    <location>
        <position position="207"/>
    </location>
</feature>
<evidence type="ECO:0000256" key="12">
    <source>
        <dbReference type="ARBA" id="ARBA00023125"/>
    </source>
</evidence>
<evidence type="ECO:0000313" key="17">
    <source>
        <dbReference type="EMBL" id="KAF1987144.1"/>
    </source>
</evidence>
<evidence type="ECO:0000256" key="8">
    <source>
        <dbReference type="ARBA" id="ARBA00022884"/>
    </source>
</evidence>
<keyword evidence="18" id="KW-1185">Reference proteome</keyword>
<dbReference type="OrthoDB" id="3713149at2759"/>
<keyword evidence="2" id="KW-0548">Nucleotidyltransferase</keyword>
<dbReference type="GO" id="GO:0016787">
    <property type="term" value="F:hydrolase activity"/>
    <property type="evidence" value="ECO:0007669"/>
    <property type="project" value="UniProtKB-KW"/>
</dbReference>
<dbReference type="AlphaFoldDB" id="A0A6G1H251"/>
<dbReference type="GO" id="GO:0005634">
    <property type="term" value="C:nucleus"/>
    <property type="evidence" value="ECO:0007669"/>
    <property type="project" value="UniProtKB-ARBA"/>
</dbReference>
<accession>A0A6G1H251</accession>
<evidence type="ECO:0000256" key="6">
    <source>
        <dbReference type="ARBA" id="ARBA00022801"/>
    </source>
</evidence>
<comment type="catalytic activity">
    <reaction evidence="15">
        <text>DNA(n) + a 2'-deoxyribonucleoside 5'-triphosphate = DNA(n+1) + diphosphate</text>
        <dbReference type="Rhea" id="RHEA:22508"/>
        <dbReference type="Rhea" id="RHEA-COMP:17339"/>
        <dbReference type="Rhea" id="RHEA-COMP:17340"/>
        <dbReference type="ChEBI" id="CHEBI:33019"/>
        <dbReference type="ChEBI" id="CHEBI:61560"/>
        <dbReference type="ChEBI" id="CHEBI:173112"/>
        <dbReference type="EC" id="2.7.7.7"/>
    </reaction>
</comment>
<keyword evidence="8" id="KW-0694">RNA-binding</keyword>